<feature type="region of interest" description="Disordered" evidence="1">
    <location>
        <begin position="664"/>
        <end position="691"/>
    </location>
</feature>
<feature type="compositionally biased region" description="Polar residues" evidence="1">
    <location>
        <begin position="664"/>
        <end position="684"/>
    </location>
</feature>
<reference evidence="2 3" key="1">
    <citation type="submission" date="2017-06" db="EMBL/GenBank/DDBJ databases">
        <title>Genome of Fusarium nygamai isolate CS10214.</title>
        <authorList>
            <person name="Gardiner D.M."/>
            <person name="Obanor F."/>
            <person name="Kazan K."/>
        </authorList>
    </citation>
    <scope>NUCLEOTIDE SEQUENCE [LARGE SCALE GENOMIC DNA]</scope>
    <source>
        <strain evidence="2 3">CS10214</strain>
    </source>
</reference>
<dbReference type="Proteomes" id="UP000236664">
    <property type="component" value="Unassembled WGS sequence"/>
</dbReference>
<feature type="compositionally biased region" description="Basic residues" evidence="1">
    <location>
        <begin position="801"/>
        <end position="810"/>
    </location>
</feature>
<dbReference type="STRING" id="42673.A0A2K0WFL2"/>
<feature type="compositionally biased region" description="Basic and acidic residues" evidence="1">
    <location>
        <begin position="767"/>
        <end position="779"/>
    </location>
</feature>
<proteinExistence type="predicted"/>
<dbReference type="EMBL" id="MTQA01000071">
    <property type="protein sequence ID" value="PNP81060.1"/>
    <property type="molecule type" value="Genomic_DNA"/>
</dbReference>
<sequence length="855" mass="96809">MSEPLESDPPLIDKDDPESLSPAALRLADDKPHEFVKYLRRVWDTNKQQVHESTKLLHQLKQVKVACHDGHLHPLSEAWVPAKNLVSICSKFLLPEERFRFIILNDQELKHEDSSSWNCLWEIGCQHELGDQFLTDLLLTIKKAWPTNVKDPGRVFGIYAYFHPRSKYKNLFPGGPYYGIHYKYLSDDENQNNFNAGELLLHKGKWIKPCSCFHRAPDYVRSKIVLTPVSAGTDASSSEPLSMTDFYQLILGIPDFPKFWFSIFYGLNALQSSTGQTSIQQVAELYRALNESQLSEEERITMRRLFLQHNMIAVQEGSVIKWQPQLTCIWSPLMKMRNLAELSRLYPDLKELFVGLLGVEEATDKTILSRMSDETPDSEMRDLFSLLNCLILTSKMSIKPDELLPWRVFLGKWNRKNHRFVGTEEFFIPDDQEFASVFKDDLPLLDVTAEEIAILNPLFTWLGFEDRYLSNHVRHRCIWCPTAQQQKIEWDVAERAEGILRIALHCGSPRTTTKPDRAALLNILRKAEVLTVEGIQSEKVLLTRGKGSRCLGTGPHHHHGFAAPSTHPKLFIPSNGANHPVDKLVIYVSPDKEERDLAVVTALPQRLMQWLMADPKTLTWGAASSRGVSLLKNVLTAPPNAIDALLTSEGVGRIRIMKVNRTTLHQEATPQNTTSNEPAHQPSQPRHDSNPYSDVLFEFVAHRNRFENAPPANTPTETSEKAQPASPFTFSQQPESVAGPSSTRVSQEATPQANQHESTSGRQTESPSRDMKMPLRDEPVPSGNEDEYTPRYASISERPKLKPMSRKRSRSPSSNSPPSSHLSQIPDDVIRGIERLRIADTSEVTLQSPKLISVA</sequence>
<organism evidence="2 3">
    <name type="scientific">Gibberella nygamai</name>
    <name type="common">Bean root rot disease fungus</name>
    <name type="synonym">Fusarium nygamai</name>
    <dbReference type="NCBI Taxonomy" id="42673"/>
    <lineage>
        <taxon>Eukaryota</taxon>
        <taxon>Fungi</taxon>
        <taxon>Dikarya</taxon>
        <taxon>Ascomycota</taxon>
        <taxon>Pezizomycotina</taxon>
        <taxon>Sordariomycetes</taxon>
        <taxon>Hypocreomycetidae</taxon>
        <taxon>Hypocreales</taxon>
        <taxon>Nectriaceae</taxon>
        <taxon>Fusarium</taxon>
        <taxon>Fusarium fujikuroi species complex</taxon>
    </lineage>
</organism>
<keyword evidence="3" id="KW-1185">Reference proteome</keyword>
<accession>A0A2K0WFL2</accession>
<name>A0A2K0WFL2_GIBNY</name>
<dbReference type="AlphaFoldDB" id="A0A2K0WFL2"/>
<gene>
    <name evidence="2" type="ORF">FNYG_05527</name>
</gene>
<evidence type="ECO:0000313" key="3">
    <source>
        <dbReference type="Proteomes" id="UP000236664"/>
    </source>
</evidence>
<dbReference type="OrthoDB" id="5081861at2759"/>
<feature type="compositionally biased region" description="Low complexity" evidence="1">
    <location>
        <begin position="811"/>
        <end position="820"/>
    </location>
</feature>
<protein>
    <submittedName>
        <fullName evidence="2">Uncharacterized protein</fullName>
    </submittedName>
</protein>
<evidence type="ECO:0000256" key="1">
    <source>
        <dbReference type="SAM" id="MobiDB-lite"/>
    </source>
</evidence>
<feature type="region of interest" description="Disordered" evidence="1">
    <location>
        <begin position="707"/>
        <end position="827"/>
    </location>
</feature>
<feature type="compositionally biased region" description="Polar residues" evidence="1">
    <location>
        <begin position="726"/>
        <end position="766"/>
    </location>
</feature>
<evidence type="ECO:0000313" key="2">
    <source>
        <dbReference type="EMBL" id="PNP81060.1"/>
    </source>
</evidence>
<comment type="caution">
    <text evidence="2">The sequence shown here is derived from an EMBL/GenBank/DDBJ whole genome shotgun (WGS) entry which is preliminary data.</text>
</comment>